<comment type="catalytic activity">
    <reaction evidence="10">
        <text>adenosine + phosphate = alpha-D-ribose 1-phosphate + adenine</text>
        <dbReference type="Rhea" id="RHEA:27642"/>
        <dbReference type="ChEBI" id="CHEBI:16335"/>
        <dbReference type="ChEBI" id="CHEBI:16708"/>
        <dbReference type="ChEBI" id="CHEBI:43474"/>
        <dbReference type="ChEBI" id="CHEBI:57720"/>
        <dbReference type="EC" id="2.4.2.1"/>
    </reaction>
    <physiologicalReaction direction="left-to-right" evidence="10">
        <dbReference type="Rhea" id="RHEA:27643"/>
    </physiologicalReaction>
</comment>
<comment type="catalytic activity">
    <reaction evidence="9">
        <text>adenosine + H2O + H(+) = inosine + NH4(+)</text>
        <dbReference type="Rhea" id="RHEA:24408"/>
        <dbReference type="ChEBI" id="CHEBI:15377"/>
        <dbReference type="ChEBI" id="CHEBI:15378"/>
        <dbReference type="ChEBI" id="CHEBI:16335"/>
        <dbReference type="ChEBI" id="CHEBI:17596"/>
        <dbReference type="ChEBI" id="CHEBI:28938"/>
        <dbReference type="EC" id="3.5.4.4"/>
    </reaction>
    <physiologicalReaction direction="left-to-right" evidence="9">
        <dbReference type="Rhea" id="RHEA:24409"/>
    </physiologicalReaction>
</comment>
<comment type="catalytic activity">
    <reaction evidence="11">
        <text>S-methyl-5'-thioadenosine + phosphate = 5-(methylsulfanyl)-alpha-D-ribose 1-phosphate + adenine</text>
        <dbReference type="Rhea" id="RHEA:11852"/>
        <dbReference type="ChEBI" id="CHEBI:16708"/>
        <dbReference type="ChEBI" id="CHEBI:17509"/>
        <dbReference type="ChEBI" id="CHEBI:43474"/>
        <dbReference type="ChEBI" id="CHEBI:58533"/>
        <dbReference type="EC" id="2.4.2.28"/>
    </reaction>
    <physiologicalReaction direction="left-to-right" evidence="11">
        <dbReference type="Rhea" id="RHEA:11853"/>
    </physiologicalReaction>
</comment>
<evidence type="ECO:0000256" key="3">
    <source>
        <dbReference type="ARBA" id="ARBA00003215"/>
    </source>
</evidence>
<evidence type="ECO:0000256" key="5">
    <source>
        <dbReference type="ARBA" id="ARBA00022679"/>
    </source>
</evidence>
<proteinExistence type="inferred from homology"/>
<evidence type="ECO:0000256" key="4">
    <source>
        <dbReference type="ARBA" id="ARBA00007353"/>
    </source>
</evidence>
<comment type="cofactor">
    <cofactor evidence="2">
        <name>Zn(2+)</name>
        <dbReference type="ChEBI" id="CHEBI:29105"/>
    </cofactor>
</comment>
<dbReference type="RefSeq" id="WP_206658788.1">
    <property type="nucleotide sequence ID" value="NZ_CP071182.1"/>
</dbReference>
<evidence type="ECO:0000256" key="2">
    <source>
        <dbReference type="ARBA" id="ARBA00001947"/>
    </source>
</evidence>
<dbReference type="Proteomes" id="UP000663505">
    <property type="component" value="Chromosome"/>
</dbReference>
<evidence type="ECO:0000256" key="12">
    <source>
        <dbReference type="RuleBase" id="RU361274"/>
    </source>
</evidence>
<dbReference type="NCBIfam" id="TIGR00726">
    <property type="entry name" value="peptidoglycan editing factor PgeF"/>
    <property type="match status" value="1"/>
</dbReference>
<keyword evidence="6" id="KW-0479">Metal-binding</keyword>
<dbReference type="PANTHER" id="PTHR30616:SF2">
    <property type="entry name" value="PURINE NUCLEOSIDE PHOSPHORYLASE LACC1"/>
    <property type="match status" value="1"/>
</dbReference>
<keyword evidence="8" id="KW-0862">Zinc</keyword>
<accession>A0A9X7W2T8</accession>
<keyword evidence="7" id="KW-0378">Hydrolase</keyword>
<gene>
    <name evidence="13" type="primary">pgeF</name>
    <name evidence="13" type="ORF">JZ786_11590</name>
</gene>
<evidence type="ECO:0000256" key="9">
    <source>
        <dbReference type="ARBA" id="ARBA00047989"/>
    </source>
</evidence>
<dbReference type="GO" id="GO:0017061">
    <property type="term" value="F:S-methyl-5-thioadenosine phosphorylase activity"/>
    <property type="evidence" value="ECO:0007669"/>
    <property type="project" value="UniProtKB-EC"/>
</dbReference>
<comment type="catalytic activity">
    <reaction evidence="1">
        <text>inosine + phosphate = alpha-D-ribose 1-phosphate + hypoxanthine</text>
        <dbReference type="Rhea" id="RHEA:27646"/>
        <dbReference type="ChEBI" id="CHEBI:17368"/>
        <dbReference type="ChEBI" id="CHEBI:17596"/>
        <dbReference type="ChEBI" id="CHEBI:43474"/>
        <dbReference type="ChEBI" id="CHEBI:57720"/>
        <dbReference type="EC" id="2.4.2.1"/>
    </reaction>
    <physiologicalReaction direction="left-to-right" evidence="1">
        <dbReference type="Rhea" id="RHEA:27647"/>
    </physiologicalReaction>
</comment>
<dbReference type="AlphaFoldDB" id="A0A9X7W2T8"/>
<protein>
    <recommendedName>
        <fullName evidence="12">Purine nucleoside phosphorylase</fullName>
    </recommendedName>
</protein>
<keyword evidence="14" id="KW-1185">Reference proteome</keyword>
<evidence type="ECO:0000256" key="11">
    <source>
        <dbReference type="ARBA" id="ARBA00049893"/>
    </source>
</evidence>
<dbReference type="InterPro" id="IPR011324">
    <property type="entry name" value="Cytotoxic_necrot_fac-like_cat"/>
</dbReference>
<evidence type="ECO:0000256" key="7">
    <source>
        <dbReference type="ARBA" id="ARBA00022801"/>
    </source>
</evidence>
<comment type="function">
    <text evidence="3">Purine nucleoside enzyme that catalyzes the phosphorolysis of adenosine and inosine nucleosides, yielding D-ribose 1-phosphate and the respective free bases, adenine and hypoxanthine. Also catalyzes the phosphorolysis of S-methyl-5'-thioadenosine into adenine and S-methyl-5-thio-alpha-D-ribose 1-phosphate. Also has adenosine deaminase activity.</text>
</comment>
<dbReference type="KEGG" id="afx:JZ786_11590"/>
<evidence type="ECO:0000313" key="14">
    <source>
        <dbReference type="Proteomes" id="UP000663505"/>
    </source>
</evidence>
<evidence type="ECO:0000313" key="13">
    <source>
        <dbReference type="EMBL" id="QSO49477.1"/>
    </source>
</evidence>
<dbReference type="PANTHER" id="PTHR30616">
    <property type="entry name" value="UNCHARACTERIZED PROTEIN YFIH"/>
    <property type="match status" value="1"/>
</dbReference>
<dbReference type="SUPFAM" id="SSF64438">
    <property type="entry name" value="CNF1/YfiH-like putative cysteine hydrolases"/>
    <property type="match status" value="1"/>
</dbReference>
<dbReference type="Pfam" id="PF02578">
    <property type="entry name" value="Cu-oxidase_4"/>
    <property type="match status" value="1"/>
</dbReference>
<dbReference type="InterPro" id="IPR003730">
    <property type="entry name" value="Cu_polyphenol_OxRdtase"/>
</dbReference>
<dbReference type="InterPro" id="IPR038371">
    <property type="entry name" value="Cu_polyphenol_OxRdtase_sf"/>
</dbReference>
<dbReference type="GO" id="GO:0016787">
    <property type="term" value="F:hydrolase activity"/>
    <property type="evidence" value="ECO:0007669"/>
    <property type="project" value="UniProtKB-KW"/>
</dbReference>
<dbReference type="GO" id="GO:0005507">
    <property type="term" value="F:copper ion binding"/>
    <property type="evidence" value="ECO:0007669"/>
    <property type="project" value="TreeGrafter"/>
</dbReference>
<evidence type="ECO:0000256" key="1">
    <source>
        <dbReference type="ARBA" id="ARBA00000553"/>
    </source>
</evidence>
<dbReference type="Gene3D" id="3.60.140.10">
    <property type="entry name" value="CNF1/YfiH-like putative cysteine hydrolases"/>
    <property type="match status" value="1"/>
</dbReference>
<organism evidence="13 14">
    <name type="scientific">Alicyclobacillus mengziensis</name>
    <dbReference type="NCBI Taxonomy" id="2931921"/>
    <lineage>
        <taxon>Bacteria</taxon>
        <taxon>Bacillati</taxon>
        <taxon>Bacillota</taxon>
        <taxon>Bacilli</taxon>
        <taxon>Bacillales</taxon>
        <taxon>Alicyclobacillaceae</taxon>
        <taxon>Alicyclobacillus</taxon>
    </lineage>
</organism>
<evidence type="ECO:0000256" key="8">
    <source>
        <dbReference type="ARBA" id="ARBA00022833"/>
    </source>
</evidence>
<name>A0A9X7W2T8_9BACL</name>
<comment type="similarity">
    <text evidence="4 12">Belongs to the purine nucleoside phosphorylase YfiH/LACC1 family.</text>
</comment>
<reference evidence="13 14" key="1">
    <citation type="submission" date="2021-02" db="EMBL/GenBank/DDBJ databases">
        <title>Alicyclobacillus curvatus sp. nov. and Alicyclobacillus mengziensis sp. nov., two acidophilic bacteria isolated from acid mine drainage.</title>
        <authorList>
            <person name="Huang Y."/>
        </authorList>
    </citation>
    <scope>NUCLEOTIDE SEQUENCE [LARGE SCALE GENOMIC DNA]</scope>
    <source>
        <strain evidence="13 14">S30H14</strain>
    </source>
</reference>
<sequence>MFHRWTGSMTKRDIWVTPAFAGESVSAGYSFREGGYSEGAYRGLNLGFHVGDDTQKVTENRAYVAECGFGPVSEWVVAKQVHGNGVAVVGQAERSSGALADVLPVPDCDALVTNEPDTTLVVLTADCVPVLFYDPIHHAIGAAHSGWKGTTLHIVQQVFFHMNFLYHTEAKDLQVSIGPSIRRCCYEVDDKVADPVRREFGEQYLVPRFQTKGKYFLSLQACIQSDLRKLGVPAENIDDVGVCTSCHTDVLFSHRAEHGRTGRECGLIRLNQ</sequence>
<evidence type="ECO:0000256" key="6">
    <source>
        <dbReference type="ARBA" id="ARBA00022723"/>
    </source>
</evidence>
<dbReference type="EMBL" id="CP071182">
    <property type="protein sequence ID" value="QSO49477.1"/>
    <property type="molecule type" value="Genomic_DNA"/>
</dbReference>
<keyword evidence="5" id="KW-0808">Transferase</keyword>
<evidence type="ECO:0000256" key="10">
    <source>
        <dbReference type="ARBA" id="ARBA00048968"/>
    </source>
</evidence>
<dbReference type="CDD" id="cd16833">
    <property type="entry name" value="YfiH"/>
    <property type="match status" value="1"/>
</dbReference>